<evidence type="ECO:0000256" key="1">
    <source>
        <dbReference type="ARBA" id="ARBA00009232"/>
    </source>
</evidence>
<evidence type="ECO:0000313" key="5">
    <source>
        <dbReference type="EMBL" id="ABM79157.1"/>
    </source>
</evidence>
<gene>
    <name evidence="5" type="ordered locus">P9303_24261</name>
</gene>
<dbReference type="SUPFAM" id="SSF50486">
    <property type="entry name" value="FMT C-terminal domain-like"/>
    <property type="match status" value="1"/>
</dbReference>
<evidence type="ECO:0000256" key="3">
    <source>
        <dbReference type="ARBA" id="ARBA00022801"/>
    </source>
</evidence>
<dbReference type="Gene3D" id="3.10.300.10">
    <property type="entry name" value="Methylpurine-DNA glycosylase (MPG)"/>
    <property type="match status" value="1"/>
</dbReference>
<keyword evidence="2" id="KW-0227">DNA damage</keyword>
<evidence type="ECO:0000256" key="4">
    <source>
        <dbReference type="ARBA" id="ARBA00023204"/>
    </source>
</evidence>
<comment type="similarity">
    <text evidence="1">Belongs to the DNA glycosylase MPG family.</text>
</comment>
<dbReference type="AlphaFoldDB" id="A2CCE7"/>
<accession>A2CCE7</accession>
<name>A2CCE7_PROM3</name>
<reference evidence="5 6" key="1">
    <citation type="journal article" date="2007" name="PLoS Genet.">
        <title>Patterns and implications of gene gain and loss in the evolution of Prochlorococcus.</title>
        <authorList>
            <person name="Kettler G.C."/>
            <person name="Martiny A.C."/>
            <person name="Huang K."/>
            <person name="Zucker J."/>
            <person name="Coleman M.L."/>
            <person name="Rodrigue S."/>
            <person name="Chen F."/>
            <person name="Lapidus A."/>
            <person name="Ferriera S."/>
            <person name="Johnson J."/>
            <person name="Steglich C."/>
            <person name="Church G.M."/>
            <person name="Richardson P."/>
            <person name="Chisholm S.W."/>
        </authorList>
    </citation>
    <scope>NUCLEOTIDE SEQUENCE [LARGE SCALE GENOMIC DNA]</scope>
    <source>
        <strain evidence="5 6">MIT 9303</strain>
    </source>
</reference>
<evidence type="ECO:0000256" key="2">
    <source>
        <dbReference type="ARBA" id="ARBA00022763"/>
    </source>
</evidence>
<protein>
    <recommendedName>
        <fullName evidence="7">3-methyladenine DNA glycosylase</fullName>
    </recommendedName>
</protein>
<dbReference type="HOGENOM" id="CLU_3315230_0_0_3"/>
<dbReference type="EMBL" id="CP000554">
    <property type="protein sequence ID" value="ABM79157.1"/>
    <property type="molecule type" value="Genomic_DNA"/>
</dbReference>
<keyword evidence="3" id="KW-0378">Hydrolase</keyword>
<dbReference type="Proteomes" id="UP000002274">
    <property type="component" value="Chromosome"/>
</dbReference>
<dbReference type="InterPro" id="IPR036995">
    <property type="entry name" value="MPG_sf"/>
</dbReference>
<dbReference type="InterPro" id="IPR003180">
    <property type="entry name" value="MPG"/>
</dbReference>
<dbReference type="InterPro" id="IPR011034">
    <property type="entry name" value="Formyl_transferase-like_C_sf"/>
</dbReference>
<dbReference type="GO" id="GO:0003677">
    <property type="term" value="F:DNA binding"/>
    <property type="evidence" value="ECO:0007669"/>
    <property type="project" value="InterPro"/>
</dbReference>
<keyword evidence="4" id="KW-0234">DNA repair</keyword>
<sequence>MASGCGEISQNETLFGEPGRFYVYVSYGIHHCVNVVTCR</sequence>
<dbReference type="STRING" id="59922.P9303_24261"/>
<evidence type="ECO:0000313" key="6">
    <source>
        <dbReference type="Proteomes" id="UP000002274"/>
    </source>
</evidence>
<evidence type="ECO:0008006" key="7">
    <source>
        <dbReference type="Google" id="ProtNLM"/>
    </source>
</evidence>
<dbReference type="GO" id="GO:0006284">
    <property type="term" value="P:base-excision repair"/>
    <property type="evidence" value="ECO:0007669"/>
    <property type="project" value="InterPro"/>
</dbReference>
<organism evidence="5 6">
    <name type="scientific">Prochlorococcus marinus (strain MIT 9303)</name>
    <dbReference type="NCBI Taxonomy" id="59922"/>
    <lineage>
        <taxon>Bacteria</taxon>
        <taxon>Bacillati</taxon>
        <taxon>Cyanobacteriota</taxon>
        <taxon>Cyanophyceae</taxon>
        <taxon>Synechococcales</taxon>
        <taxon>Prochlorococcaceae</taxon>
        <taxon>Prochlorococcus</taxon>
    </lineage>
</organism>
<dbReference type="GO" id="GO:0003905">
    <property type="term" value="F:alkylbase DNA N-glycosylase activity"/>
    <property type="evidence" value="ECO:0007669"/>
    <property type="project" value="InterPro"/>
</dbReference>
<dbReference type="Pfam" id="PF02245">
    <property type="entry name" value="Pur_DNA_glyco"/>
    <property type="match status" value="1"/>
</dbReference>
<proteinExistence type="inferred from homology"/>
<dbReference type="KEGG" id="pmf:P9303_24261"/>